<reference evidence="1 2" key="1">
    <citation type="submission" date="2020-08" db="EMBL/GenBank/DDBJ databases">
        <title>Genomic Encyclopedia of Type Strains, Phase IV (KMG-IV): sequencing the most valuable type-strain genomes for metagenomic binning, comparative biology and taxonomic classification.</title>
        <authorList>
            <person name="Goeker M."/>
        </authorList>
    </citation>
    <scope>NUCLEOTIDE SEQUENCE [LARGE SCALE GENOMIC DNA]</scope>
    <source>
        <strain evidence="1 2">DSM 21769</strain>
    </source>
</reference>
<dbReference type="PANTHER" id="PTHR40051:SF1">
    <property type="entry name" value="YOLD-LIKE FAMILY PROTEIN"/>
    <property type="match status" value="1"/>
</dbReference>
<dbReference type="AlphaFoldDB" id="A0A841PZB7"/>
<dbReference type="RefSeq" id="WP_184404301.1">
    <property type="nucleotide sequence ID" value="NZ_JACHHJ010000003.1"/>
</dbReference>
<protein>
    <recommendedName>
        <fullName evidence="3">YolD-like protein</fullName>
    </recommendedName>
</protein>
<gene>
    <name evidence="1" type="ORF">HNR44_002226</name>
</gene>
<dbReference type="Pfam" id="PF08863">
    <property type="entry name" value="YolD"/>
    <property type="match status" value="1"/>
</dbReference>
<evidence type="ECO:0008006" key="3">
    <source>
        <dbReference type="Google" id="ProtNLM"/>
    </source>
</evidence>
<evidence type="ECO:0000313" key="2">
    <source>
        <dbReference type="Proteomes" id="UP000568839"/>
    </source>
</evidence>
<evidence type="ECO:0000313" key="1">
    <source>
        <dbReference type="EMBL" id="MBB6450243.1"/>
    </source>
</evidence>
<dbReference type="InterPro" id="IPR014962">
    <property type="entry name" value="YolD"/>
</dbReference>
<keyword evidence="2" id="KW-1185">Reference proteome</keyword>
<accession>A0A841PZB7</accession>
<dbReference type="PANTHER" id="PTHR40051">
    <property type="entry name" value="IG HYPOTHETICAL 15966"/>
    <property type="match status" value="1"/>
</dbReference>
<dbReference type="EMBL" id="JACHHJ010000003">
    <property type="protein sequence ID" value="MBB6450243.1"/>
    <property type="molecule type" value="Genomic_DNA"/>
</dbReference>
<comment type="caution">
    <text evidence="1">The sequence shown here is derived from an EMBL/GenBank/DDBJ whole genome shotgun (WGS) entry which is preliminary data.</text>
</comment>
<name>A0A841PZB7_9BACL</name>
<proteinExistence type="predicted"/>
<dbReference type="Proteomes" id="UP000568839">
    <property type="component" value="Unassembled WGS sequence"/>
</dbReference>
<organism evidence="1 2">
    <name type="scientific">Geomicrobium halophilum</name>
    <dbReference type="NCBI Taxonomy" id="549000"/>
    <lineage>
        <taxon>Bacteria</taxon>
        <taxon>Bacillati</taxon>
        <taxon>Bacillota</taxon>
        <taxon>Bacilli</taxon>
        <taxon>Bacillales</taxon>
        <taxon>Geomicrobium</taxon>
    </lineage>
</organism>
<sequence length="113" mass="13856">MNKMTPGSNLRWEYMRMILPEHREMWLKYRKSMEEVNKPELDEQRWEEFERTINEAMEFGSPLEFTYWNDGHFYEVVGTCKYVNVDQKQFHLIDVDGDIHYLKFDKIVNIVLN</sequence>